<evidence type="ECO:0000313" key="3">
    <source>
        <dbReference type="EMBL" id="AZI40754.1"/>
    </source>
</evidence>
<dbReference type="CDD" id="cd02440">
    <property type="entry name" value="AdoMet_MTases"/>
    <property type="match status" value="1"/>
</dbReference>
<dbReference type="EMBL" id="CP034161">
    <property type="protein sequence ID" value="AZI40754.1"/>
    <property type="molecule type" value="Genomic_DNA"/>
</dbReference>
<evidence type="ECO:0000313" key="4">
    <source>
        <dbReference type="Proteomes" id="UP000281810"/>
    </source>
</evidence>
<dbReference type="GO" id="GO:0008168">
    <property type="term" value="F:methyltransferase activity"/>
    <property type="evidence" value="ECO:0007669"/>
    <property type="project" value="UniProtKB-KW"/>
</dbReference>
<dbReference type="InterPro" id="IPR041698">
    <property type="entry name" value="Methyltransf_25"/>
</dbReference>
<dbReference type="Gene3D" id="3.40.50.150">
    <property type="entry name" value="Vaccinia Virus protein VP39"/>
    <property type="match status" value="1"/>
</dbReference>
<dbReference type="PANTHER" id="PTHR43861">
    <property type="entry name" value="TRANS-ACONITATE 2-METHYLTRANSFERASE-RELATED"/>
    <property type="match status" value="1"/>
</dbReference>
<evidence type="ECO:0000259" key="2">
    <source>
        <dbReference type="Pfam" id="PF13649"/>
    </source>
</evidence>
<accession>A0A3G8YE44</accession>
<keyword evidence="1 3" id="KW-0808">Transferase</keyword>
<evidence type="ECO:0000256" key="1">
    <source>
        <dbReference type="ARBA" id="ARBA00022679"/>
    </source>
</evidence>
<feature type="domain" description="Methyltransferase" evidence="2">
    <location>
        <begin position="49"/>
        <end position="144"/>
    </location>
</feature>
<sequence>MPTIESIKSKFNAVSEKYDKQRKELIPCFDDFYKIPVELSNQMKSVDNILDIGAGTGLMSAFFLEKYNEADFTLVDISEEMLKKAKERFSGFSNFEFLVQDLEDLALEKNKFDLVISGLAIHHLDDEAKKKLFKTIHKLLNDGGLFINADQVLGENNFSEALYTSTWREKVVANKTLTSEEKEATFERIKLDKMSPLKEQLKWLEDVGFKNVANVYQYYNFVVYNAKK</sequence>
<reference evidence="4" key="1">
    <citation type="submission" date="2018-11" db="EMBL/GenBank/DDBJ databases">
        <title>Proposal to divide the Flavobacteriaceae and reorganize its genera based on Amino Acid Identity values calculated from whole genome sequences.</title>
        <authorList>
            <person name="Nicholson A.C."/>
            <person name="Gulvik C.A."/>
            <person name="Whitney A.M."/>
            <person name="Humrighouse B.W."/>
            <person name="Bell M."/>
            <person name="Holmes B."/>
            <person name="Steigerwalt A.B."/>
            <person name="Villarma A."/>
            <person name="Sheth M."/>
            <person name="Batra D."/>
            <person name="Pryor J."/>
            <person name="Bernardet J.-F."/>
            <person name="Hugo C."/>
            <person name="Kampfer P."/>
            <person name="Newman J.D."/>
            <person name="McQuiston J.R."/>
        </authorList>
    </citation>
    <scope>NUCLEOTIDE SEQUENCE [LARGE SCALE GENOMIC DNA]</scope>
    <source>
        <strain evidence="4">F5649</strain>
    </source>
</reference>
<dbReference type="Proteomes" id="UP000281810">
    <property type="component" value="Chromosome"/>
</dbReference>
<dbReference type="Pfam" id="PF13649">
    <property type="entry name" value="Methyltransf_25"/>
    <property type="match status" value="1"/>
</dbReference>
<organism evidence="3 4">
    <name type="scientific">Epilithonimonas vandammei</name>
    <dbReference type="NCBI Taxonomy" id="2487072"/>
    <lineage>
        <taxon>Bacteria</taxon>
        <taxon>Pseudomonadati</taxon>
        <taxon>Bacteroidota</taxon>
        <taxon>Flavobacteriia</taxon>
        <taxon>Flavobacteriales</taxon>
        <taxon>Weeksellaceae</taxon>
        <taxon>Chryseobacterium group</taxon>
        <taxon>Epilithonimonas</taxon>
    </lineage>
</organism>
<dbReference type="Gene3D" id="6.10.140.280">
    <property type="match status" value="1"/>
</dbReference>
<dbReference type="InterPro" id="IPR029063">
    <property type="entry name" value="SAM-dependent_MTases_sf"/>
</dbReference>
<dbReference type="OrthoDB" id="9791837at2"/>
<proteinExistence type="predicted"/>
<protein>
    <submittedName>
        <fullName evidence="3">Class I SAM-dependent methyltransferase</fullName>
    </submittedName>
</protein>
<dbReference type="RefSeq" id="WP_124803409.1">
    <property type="nucleotide sequence ID" value="NZ_CP034161.1"/>
</dbReference>
<dbReference type="SUPFAM" id="SSF53335">
    <property type="entry name" value="S-adenosyl-L-methionine-dependent methyltransferases"/>
    <property type="match status" value="1"/>
</dbReference>
<dbReference type="AlphaFoldDB" id="A0A3G8YE44"/>
<gene>
    <name evidence="3" type="ORF">EIB74_12665</name>
</gene>
<name>A0A3G8YE44_9FLAO</name>
<keyword evidence="4" id="KW-1185">Reference proteome</keyword>
<keyword evidence="3" id="KW-0489">Methyltransferase</keyword>
<dbReference type="GO" id="GO:0032259">
    <property type="term" value="P:methylation"/>
    <property type="evidence" value="ECO:0007669"/>
    <property type="project" value="UniProtKB-KW"/>
</dbReference>